<dbReference type="PANTHER" id="PTHR30537:SF35">
    <property type="entry name" value="TRANSCRIPTIONAL REGULATORY PROTEIN"/>
    <property type="match status" value="1"/>
</dbReference>
<dbReference type="EMBL" id="CP136511">
    <property type="protein sequence ID" value="WOD13533.1"/>
    <property type="molecule type" value="Genomic_DNA"/>
</dbReference>
<dbReference type="CDD" id="cd08422">
    <property type="entry name" value="PBP2_CrgA_like"/>
    <property type="match status" value="1"/>
</dbReference>
<dbReference type="SUPFAM" id="SSF53850">
    <property type="entry name" value="Periplasmic binding protein-like II"/>
    <property type="match status" value="1"/>
</dbReference>
<feature type="domain" description="HTH lysR-type" evidence="5">
    <location>
        <begin position="1"/>
        <end position="59"/>
    </location>
</feature>
<evidence type="ECO:0000256" key="4">
    <source>
        <dbReference type="ARBA" id="ARBA00023163"/>
    </source>
</evidence>
<dbReference type="Proteomes" id="UP001302652">
    <property type="component" value="Chromosome 3"/>
</dbReference>
<organism evidence="6 7">
    <name type="scientific">Paraburkholderia kirstenboschensis</name>
    <dbReference type="NCBI Taxonomy" id="1245436"/>
    <lineage>
        <taxon>Bacteria</taxon>
        <taxon>Pseudomonadati</taxon>
        <taxon>Pseudomonadota</taxon>
        <taxon>Betaproteobacteria</taxon>
        <taxon>Burkholderiales</taxon>
        <taxon>Burkholderiaceae</taxon>
        <taxon>Paraburkholderia</taxon>
    </lineage>
</organism>
<accession>A0ABZ0E8G3</accession>
<keyword evidence="4" id="KW-0804">Transcription</keyword>
<gene>
    <name evidence="6" type="ORF">RW095_05885</name>
</gene>
<dbReference type="InterPro" id="IPR036388">
    <property type="entry name" value="WH-like_DNA-bd_sf"/>
</dbReference>
<keyword evidence="3" id="KW-0238">DNA-binding</keyword>
<dbReference type="InterPro" id="IPR058163">
    <property type="entry name" value="LysR-type_TF_proteobact-type"/>
</dbReference>
<dbReference type="Gene3D" id="3.40.190.290">
    <property type="match status" value="1"/>
</dbReference>
<proteinExistence type="inferred from homology"/>
<dbReference type="Pfam" id="PF03466">
    <property type="entry name" value="LysR_substrate"/>
    <property type="match status" value="1"/>
</dbReference>
<evidence type="ECO:0000256" key="2">
    <source>
        <dbReference type="ARBA" id="ARBA00023015"/>
    </source>
</evidence>
<keyword evidence="2" id="KW-0805">Transcription regulation</keyword>
<keyword evidence="7" id="KW-1185">Reference proteome</keyword>
<dbReference type="Pfam" id="PF00126">
    <property type="entry name" value="HTH_1"/>
    <property type="match status" value="1"/>
</dbReference>
<evidence type="ECO:0000259" key="5">
    <source>
        <dbReference type="PROSITE" id="PS50931"/>
    </source>
</evidence>
<dbReference type="InterPro" id="IPR000847">
    <property type="entry name" value="LysR_HTH_N"/>
</dbReference>
<protein>
    <submittedName>
        <fullName evidence="6">LysR family transcriptional regulator</fullName>
    </submittedName>
</protein>
<dbReference type="InterPro" id="IPR005119">
    <property type="entry name" value="LysR_subst-bd"/>
</dbReference>
<name>A0ABZ0E8G3_9BURK</name>
<dbReference type="PROSITE" id="PS50931">
    <property type="entry name" value="HTH_LYSR"/>
    <property type="match status" value="1"/>
</dbReference>
<dbReference type="InterPro" id="IPR036390">
    <property type="entry name" value="WH_DNA-bd_sf"/>
</dbReference>
<dbReference type="RefSeq" id="WP_317015085.1">
    <property type="nucleotide sequence ID" value="NZ_CP136511.1"/>
</dbReference>
<dbReference type="SUPFAM" id="SSF46785">
    <property type="entry name" value="Winged helix' DNA-binding domain"/>
    <property type="match status" value="1"/>
</dbReference>
<dbReference type="Gene3D" id="1.10.10.10">
    <property type="entry name" value="Winged helix-like DNA-binding domain superfamily/Winged helix DNA-binding domain"/>
    <property type="match status" value="1"/>
</dbReference>
<evidence type="ECO:0000256" key="1">
    <source>
        <dbReference type="ARBA" id="ARBA00009437"/>
    </source>
</evidence>
<evidence type="ECO:0000256" key="3">
    <source>
        <dbReference type="ARBA" id="ARBA00023125"/>
    </source>
</evidence>
<evidence type="ECO:0000313" key="6">
    <source>
        <dbReference type="EMBL" id="WOD13533.1"/>
    </source>
</evidence>
<sequence>MDQIQGMRVFMRVVDLNSFALAARQLGMSAAAVTRSINMLEAHLNLRLINRSTRCLSLTEAGAEYLEGCRRIIDTFDEVESSLIKTTRSPHGTLRIGTSATFAASQLCGLLAAYHQTQPLIDFDVSPFDSHIDMIEGGFDIGFTDTRRQPNSSMVSRELVQFEEMLVASRTYLVRRGAPAKPAELGSHSLLIASDGAARTWELTDGTEIYRVQALRNALRTPSHAVAHAAAVNHLGIALLPMPLIGHDLERGALVRVLEQYRLNDGPRTVSIVYSGRTQLTAKVRTFIEFSVGFFRARNSSVPLREVA</sequence>
<comment type="similarity">
    <text evidence="1">Belongs to the LysR transcriptional regulatory family.</text>
</comment>
<dbReference type="PANTHER" id="PTHR30537">
    <property type="entry name" value="HTH-TYPE TRANSCRIPTIONAL REGULATOR"/>
    <property type="match status" value="1"/>
</dbReference>
<reference evidence="6 7" key="1">
    <citation type="submission" date="2023-10" db="EMBL/GenBank/DDBJ databases">
        <title>Surface-active antibiotics is a multifunctional adaptation for post-fire microbes.</title>
        <authorList>
            <person name="Liu M.D."/>
            <person name="Du Y."/>
            <person name="Koupaei S.K."/>
            <person name="Kim N.R."/>
            <person name="Zhang W."/>
            <person name="Traxler M.F."/>
        </authorList>
    </citation>
    <scope>NUCLEOTIDE SEQUENCE [LARGE SCALE GENOMIC DNA]</scope>
    <source>
        <strain evidence="6 7">F3</strain>
    </source>
</reference>
<evidence type="ECO:0000313" key="7">
    <source>
        <dbReference type="Proteomes" id="UP001302652"/>
    </source>
</evidence>